<evidence type="ECO:0000259" key="1">
    <source>
        <dbReference type="PROSITE" id="PS50943"/>
    </source>
</evidence>
<dbReference type="AlphaFoldDB" id="A0A428W498"/>
<dbReference type="OrthoDB" id="3601087at2"/>
<reference evidence="2 3" key="1">
    <citation type="submission" date="2018-05" db="EMBL/GenBank/DDBJ databases">
        <title>Evolution of GPA BGCs.</title>
        <authorList>
            <person name="Waglechner N."/>
            <person name="Wright G.D."/>
        </authorList>
    </citation>
    <scope>NUCLEOTIDE SEQUENCE [LARGE SCALE GENOMIC DNA]</scope>
    <source>
        <strain evidence="2 3">DSM 5908</strain>
    </source>
</reference>
<dbReference type="SUPFAM" id="SSF47413">
    <property type="entry name" value="lambda repressor-like DNA-binding domains"/>
    <property type="match status" value="1"/>
</dbReference>
<dbReference type="Proteomes" id="UP000286716">
    <property type="component" value="Unassembled WGS sequence"/>
</dbReference>
<name>A0A428W498_AMYBA</name>
<dbReference type="InterPro" id="IPR010982">
    <property type="entry name" value="Lambda_DNA-bd_dom_sf"/>
</dbReference>
<dbReference type="Pfam" id="PF12844">
    <property type="entry name" value="HTH_19"/>
    <property type="match status" value="1"/>
</dbReference>
<keyword evidence="3" id="KW-1185">Reference proteome</keyword>
<dbReference type="PROSITE" id="PS50943">
    <property type="entry name" value="HTH_CROC1"/>
    <property type="match status" value="1"/>
</dbReference>
<sequence>MSLPTIRRPAALIVSASLREARERRKIGLRRLADKLGVSPARLSGWELGTHIPHPPNVAHILGFLGISGAEYQRFMELAKHLHDDNLITGEDAQAFSLMWTYEQLAERVVEWAPFCLPDLLRTPQHFDRDPGADESPSCRELESLERTVRQQAMLNGPRRYLFLISEEAVRAASNEADAEEQIQRLRSAASLLHVTVRIVPTTANELSPPHAFTLFENRRTSIAVAFKNVHCTAYLTEKVLLDKYSDTVGALQRQASTEAAEADTLDGFTWGRAS</sequence>
<feature type="domain" description="HTH cro/C1-type" evidence="1">
    <location>
        <begin position="18"/>
        <end position="72"/>
    </location>
</feature>
<accession>A0A428W498</accession>
<dbReference type="Pfam" id="PF19054">
    <property type="entry name" value="DUF5753"/>
    <property type="match status" value="1"/>
</dbReference>
<organism evidence="2 3">
    <name type="scientific">Amycolatopsis balhimycina DSM 5908</name>
    <dbReference type="NCBI Taxonomy" id="1081091"/>
    <lineage>
        <taxon>Bacteria</taxon>
        <taxon>Bacillati</taxon>
        <taxon>Actinomycetota</taxon>
        <taxon>Actinomycetes</taxon>
        <taxon>Pseudonocardiales</taxon>
        <taxon>Pseudonocardiaceae</taxon>
        <taxon>Amycolatopsis</taxon>
    </lineage>
</organism>
<dbReference type="GO" id="GO:0003677">
    <property type="term" value="F:DNA binding"/>
    <property type="evidence" value="ECO:0007669"/>
    <property type="project" value="InterPro"/>
</dbReference>
<proteinExistence type="predicted"/>
<dbReference type="InterPro" id="IPR043917">
    <property type="entry name" value="DUF5753"/>
</dbReference>
<protein>
    <submittedName>
        <fullName evidence="2">XRE family transcriptional regulator</fullName>
    </submittedName>
</protein>
<dbReference type="InterPro" id="IPR001387">
    <property type="entry name" value="Cro/C1-type_HTH"/>
</dbReference>
<evidence type="ECO:0000313" key="2">
    <source>
        <dbReference type="EMBL" id="RSM37847.1"/>
    </source>
</evidence>
<dbReference type="SMART" id="SM00530">
    <property type="entry name" value="HTH_XRE"/>
    <property type="match status" value="1"/>
</dbReference>
<gene>
    <name evidence="2" type="ORF">DMA12_35145</name>
</gene>
<comment type="caution">
    <text evidence="2">The sequence shown here is derived from an EMBL/GenBank/DDBJ whole genome shotgun (WGS) entry which is preliminary data.</text>
</comment>
<dbReference type="Gene3D" id="1.10.260.40">
    <property type="entry name" value="lambda repressor-like DNA-binding domains"/>
    <property type="match status" value="1"/>
</dbReference>
<dbReference type="RefSeq" id="WP_084641251.1">
    <property type="nucleotide sequence ID" value="NZ_QHHU01000064.1"/>
</dbReference>
<dbReference type="EMBL" id="QHHU01000064">
    <property type="protein sequence ID" value="RSM37847.1"/>
    <property type="molecule type" value="Genomic_DNA"/>
</dbReference>
<evidence type="ECO:0000313" key="3">
    <source>
        <dbReference type="Proteomes" id="UP000286716"/>
    </source>
</evidence>
<dbReference type="CDD" id="cd00093">
    <property type="entry name" value="HTH_XRE"/>
    <property type="match status" value="1"/>
</dbReference>